<dbReference type="PANTHER" id="PTHR33529:SF2">
    <property type="entry name" value="LIPOPOLYSACCHARIDE EXPORT SYSTEM PERMEASE PROTEIN LPTG"/>
    <property type="match status" value="1"/>
</dbReference>
<name>A0A7C0VDP4_UNCW3</name>
<proteinExistence type="predicted"/>
<dbReference type="Proteomes" id="UP000885847">
    <property type="component" value="Unassembled WGS sequence"/>
</dbReference>
<dbReference type="GO" id="GO:0015920">
    <property type="term" value="P:lipopolysaccharide transport"/>
    <property type="evidence" value="ECO:0007669"/>
    <property type="project" value="TreeGrafter"/>
</dbReference>
<dbReference type="AlphaFoldDB" id="A0A7C0VDP4"/>
<evidence type="ECO:0000313" key="7">
    <source>
        <dbReference type="EMBL" id="HDI83895.1"/>
    </source>
</evidence>
<evidence type="ECO:0000256" key="4">
    <source>
        <dbReference type="ARBA" id="ARBA00022989"/>
    </source>
</evidence>
<organism evidence="7">
    <name type="scientific">candidate division WOR-3 bacterium</name>
    <dbReference type="NCBI Taxonomy" id="2052148"/>
    <lineage>
        <taxon>Bacteria</taxon>
        <taxon>Bacteria division WOR-3</taxon>
    </lineage>
</organism>
<comment type="subcellular location">
    <subcellularLocation>
        <location evidence="1">Cell membrane</location>
        <topology evidence="1">Multi-pass membrane protein</topology>
    </subcellularLocation>
</comment>
<feature type="transmembrane region" description="Helical" evidence="6">
    <location>
        <begin position="52"/>
        <end position="79"/>
    </location>
</feature>
<gene>
    <name evidence="7" type="ORF">ENF18_08925</name>
</gene>
<feature type="transmembrane region" description="Helical" evidence="6">
    <location>
        <begin position="276"/>
        <end position="294"/>
    </location>
</feature>
<dbReference type="EMBL" id="DQWE01000412">
    <property type="protein sequence ID" value="HDI83895.1"/>
    <property type="molecule type" value="Genomic_DNA"/>
</dbReference>
<protein>
    <submittedName>
        <fullName evidence="7">YjgP/YjgQ family permease</fullName>
    </submittedName>
</protein>
<keyword evidence="2" id="KW-1003">Cell membrane</keyword>
<dbReference type="Pfam" id="PF03739">
    <property type="entry name" value="LptF_LptG"/>
    <property type="match status" value="1"/>
</dbReference>
<dbReference type="InterPro" id="IPR005495">
    <property type="entry name" value="LptG/LptF_permease"/>
</dbReference>
<evidence type="ECO:0000256" key="2">
    <source>
        <dbReference type="ARBA" id="ARBA00022475"/>
    </source>
</evidence>
<reference evidence="7" key="1">
    <citation type="journal article" date="2020" name="mSystems">
        <title>Genome- and Community-Level Interaction Insights into Carbon Utilization and Element Cycling Functions of Hydrothermarchaeota in Hydrothermal Sediment.</title>
        <authorList>
            <person name="Zhou Z."/>
            <person name="Liu Y."/>
            <person name="Xu W."/>
            <person name="Pan J."/>
            <person name="Luo Z.H."/>
            <person name="Li M."/>
        </authorList>
    </citation>
    <scope>NUCLEOTIDE SEQUENCE [LARGE SCALE GENOMIC DNA]</scope>
    <source>
        <strain evidence="7">HyVt-102</strain>
    </source>
</reference>
<dbReference type="GO" id="GO:0043190">
    <property type="term" value="C:ATP-binding cassette (ABC) transporter complex"/>
    <property type="evidence" value="ECO:0007669"/>
    <property type="project" value="TreeGrafter"/>
</dbReference>
<evidence type="ECO:0000256" key="5">
    <source>
        <dbReference type="ARBA" id="ARBA00023136"/>
    </source>
</evidence>
<evidence type="ECO:0000256" key="1">
    <source>
        <dbReference type="ARBA" id="ARBA00004651"/>
    </source>
</evidence>
<keyword evidence="3 6" id="KW-0812">Transmembrane</keyword>
<comment type="caution">
    <text evidence="7">The sequence shown here is derived from an EMBL/GenBank/DDBJ whole genome shotgun (WGS) entry which is preliminary data.</text>
</comment>
<keyword evidence="5 6" id="KW-0472">Membrane</keyword>
<accession>A0A7C0VDP4</accession>
<dbReference type="PANTHER" id="PTHR33529">
    <property type="entry name" value="SLR0882 PROTEIN-RELATED"/>
    <property type="match status" value="1"/>
</dbReference>
<sequence>MGGKIIERYILRDFFRALLLAIVAIVIIYLITDFFERIGFYIDRKVPGRILAGYYFFHSFYVLILIAPLAFLLGVYFSLGRLTKNNEVLAMRGLGISPFFIYRPVFLWALLLSLGFTYINANVVPWALHNKRVWWREKILKIGSGQAFFERKVSMILKSGWYLYADRLLNRTLIGIDLIYMKDGKIKRRVYAKRGIYQDGKWVLKDVYIRSFGERERFEKKEELTAEFITESPEDILKKRQRPEEMGILRLLNHIRELSRRGQPVQREKLEFYRRFSYPALCFILVLYGCPLALEVKRKGLAFGLGWGLFLAFFFWGIVQLFSVLGEKGAVYPFLAATLPNLAFLTGGIILMWVRKM</sequence>
<evidence type="ECO:0000256" key="3">
    <source>
        <dbReference type="ARBA" id="ARBA00022692"/>
    </source>
</evidence>
<feature type="transmembrane region" description="Helical" evidence="6">
    <location>
        <begin position="100"/>
        <end position="119"/>
    </location>
</feature>
<feature type="transmembrane region" description="Helical" evidence="6">
    <location>
        <begin position="331"/>
        <end position="354"/>
    </location>
</feature>
<keyword evidence="4 6" id="KW-1133">Transmembrane helix</keyword>
<feature type="transmembrane region" description="Helical" evidence="6">
    <location>
        <begin position="14"/>
        <end position="32"/>
    </location>
</feature>
<evidence type="ECO:0000256" key="6">
    <source>
        <dbReference type="SAM" id="Phobius"/>
    </source>
</evidence>
<feature type="transmembrane region" description="Helical" evidence="6">
    <location>
        <begin position="301"/>
        <end position="325"/>
    </location>
</feature>